<gene>
    <name evidence="2" type="primary">grdH</name>
    <name evidence="2" type="ORF">HMPREF7215_2459</name>
</gene>
<evidence type="ECO:0000313" key="3">
    <source>
        <dbReference type="Proteomes" id="UP000006462"/>
    </source>
</evidence>
<dbReference type="InterPro" id="IPR010187">
    <property type="entry name" value="Various_sel_PB"/>
</dbReference>
<dbReference type="Pfam" id="PF07355">
    <property type="entry name" value="GRDB"/>
    <property type="match status" value="1"/>
</dbReference>
<dbReference type="GO" id="GO:0033795">
    <property type="term" value="F:betaine reductase activity"/>
    <property type="evidence" value="ECO:0007669"/>
    <property type="project" value="UniProtKB-EC"/>
</dbReference>
<proteinExistence type="predicted"/>
<name>A0ABP2HVM2_9BACT</name>
<organism evidence="2 3">
    <name type="scientific">Pyramidobacter piscolens W5455</name>
    <dbReference type="NCBI Taxonomy" id="352165"/>
    <lineage>
        <taxon>Bacteria</taxon>
        <taxon>Thermotogati</taxon>
        <taxon>Synergistota</taxon>
        <taxon>Synergistia</taxon>
        <taxon>Synergistales</taxon>
        <taxon>Dethiosulfovibrionaceae</taxon>
        <taxon>Pyramidobacter</taxon>
    </lineage>
</organism>
<sequence length="349" mass="38325">MLKAIHYINQFFGQVGGEDAADAKPIFHDDLVGCSMMLNQMVKPDIEVTNTIVCGDNYITNHTDEALKEIFAWLDTKKFDIFFAGPAFMAGRYGVGCGIMCKAVAERYHVPVITSMNEENPGVEEYKSVCYIFKGGRKATFMKDDVTAMAKFAKKIAKGEELLPAAQEGYFPRGIRAEIPQPDGRIAADRVIDMLLRKLKGEPFQTELIIPKMEKIPPAPALKDLAHATIALVSSSGVVPVDNPDRIQSASAQKWGKYDISKLDNLPEGVFKTIHAGFDPAAMCHIPDRGVPVDAMRYFEKQGKIGKLYDYYYVTVGTGTTQAFAAKFGKEIAAELHAAKVDAVVLTAT</sequence>
<keyword evidence="1 2" id="KW-0560">Oxidoreductase</keyword>
<comment type="caution">
    <text evidence="2">The sequence shown here is derived from an EMBL/GenBank/DDBJ whole genome shotgun (WGS) entry which is preliminary data.</text>
</comment>
<dbReference type="NCBIfam" id="TIGR01918">
    <property type="entry name" value="various_sel_PB"/>
    <property type="match status" value="1"/>
</dbReference>
<evidence type="ECO:0000313" key="2">
    <source>
        <dbReference type="EMBL" id="EFB90214.1"/>
    </source>
</evidence>
<reference evidence="2 3" key="1">
    <citation type="submission" date="2009-12" db="EMBL/GenBank/DDBJ databases">
        <authorList>
            <person name="Shrivastava S."/>
            <person name="Madupu R."/>
            <person name="Durkin A.S."/>
            <person name="Torralba M."/>
            <person name="Methe B."/>
            <person name="Sutton G.G."/>
            <person name="Strausberg R.L."/>
            <person name="Nelson K.E."/>
        </authorList>
    </citation>
    <scope>NUCLEOTIDE SEQUENCE [LARGE SCALE GENOMIC DNA]</scope>
    <source>
        <strain evidence="2 3">W5455</strain>
    </source>
</reference>
<keyword evidence="3" id="KW-1185">Reference proteome</keyword>
<accession>A0ABP2HVM2</accession>
<dbReference type="EC" id="1.21.4.4" evidence="2"/>
<dbReference type="EMBL" id="ADFP01000091">
    <property type="protein sequence ID" value="EFB90214.1"/>
    <property type="molecule type" value="Genomic_DNA"/>
</dbReference>
<protein>
    <submittedName>
        <fullName evidence="2">Betaine reductase complex component B subunit beta</fullName>
        <ecNumber evidence="2">1.21.4.4</ecNumber>
    </submittedName>
</protein>
<evidence type="ECO:0000256" key="1">
    <source>
        <dbReference type="ARBA" id="ARBA00023002"/>
    </source>
</evidence>
<dbReference type="Proteomes" id="UP000006462">
    <property type="component" value="Unassembled WGS sequence"/>
</dbReference>